<dbReference type="Pfam" id="PF26616">
    <property type="entry name" value="CorA-like"/>
    <property type="match status" value="2"/>
</dbReference>
<dbReference type="InterPro" id="IPR058257">
    <property type="entry name" value="CorA-like_dom"/>
</dbReference>
<gene>
    <name evidence="6" type="ORF">B0T17DRAFT_617274</name>
</gene>
<dbReference type="PANTHER" id="PTHR24123">
    <property type="entry name" value="ANKYRIN REPEAT-CONTAINING"/>
    <property type="match status" value="1"/>
</dbReference>
<organism evidence="6 7">
    <name type="scientific">Bombardia bombarda</name>
    <dbReference type="NCBI Taxonomy" id="252184"/>
    <lineage>
        <taxon>Eukaryota</taxon>
        <taxon>Fungi</taxon>
        <taxon>Dikarya</taxon>
        <taxon>Ascomycota</taxon>
        <taxon>Pezizomycotina</taxon>
        <taxon>Sordariomycetes</taxon>
        <taxon>Sordariomycetidae</taxon>
        <taxon>Sordariales</taxon>
        <taxon>Lasiosphaeriaceae</taxon>
        <taxon>Bombardia</taxon>
    </lineage>
</organism>
<protein>
    <recommendedName>
        <fullName evidence="5">CorA-like transporter domain-containing protein</fullName>
    </recommendedName>
</protein>
<keyword evidence="1" id="KW-0677">Repeat</keyword>
<dbReference type="InterPro" id="IPR002110">
    <property type="entry name" value="Ankyrin_rpt"/>
</dbReference>
<evidence type="ECO:0000313" key="6">
    <source>
        <dbReference type="EMBL" id="KAK0625142.1"/>
    </source>
</evidence>
<feature type="transmembrane region" description="Helical" evidence="4">
    <location>
        <begin position="589"/>
        <end position="611"/>
    </location>
</feature>
<feature type="domain" description="CorA-like transporter" evidence="5">
    <location>
        <begin position="23"/>
        <end position="244"/>
    </location>
</feature>
<keyword evidence="4" id="KW-0472">Membrane</keyword>
<keyword evidence="4" id="KW-1133">Transmembrane helix</keyword>
<feature type="domain" description="CorA-like transporter" evidence="5">
    <location>
        <begin position="280"/>
        <end position="397"/>
    </location>
</feature>
<reference evidence="6" key="1">
    <citation type="submission" date="2023-06" db="EMBL/GenBank/DDBJ databases">
        <title>Genome-scale phylogeny and comparative genomics of the fungal order Sordariales.</title>
        <authorList>
            <consortium name="Lawrence Berkeley National Laboratory"/>
            <person name="Hensen N."/>
            <person name="Bonometti L."/>
            <person name="Westerberg I."/>
            <person name="Brannstrom I.O."/>
            <person name="Guillou S."/>
            <person name="Cros-Aarteil S."/>
            <person name="Calhoun S."/>
            <person name="Haridas S."/>
            <person name="Kuo A."/>
            <person name="Mondo S."/>
            <person name="Pangilinan J."/>
            <person name="Riley R."/>
            <person name="LaButti K."/>
            <person name="Andreopoulos B."/>
            <person name="Lipzen A."/>
            <person name="Chen C."/>
            <person name="Yanf M."/>
            <person name="Daum C."/>
            <person name="Ng V."/>
            <person name="Clum A."/>
            <person name="Steindorff A."/>
            <person name="Ohm R."/>
            <person name="Martin F."/>
            <person name="Silar P."/>
            <person name="Natvig D."/>
            <person name="Lalanne C."/>
            <person name="Gautier V."/>
            <person name="Ament-velasquez S.L."/>
            <person name="Kruys A."/>
            <person name="Hutchinson M.I."/>
            <person name="Powell A.J."/>
            <person name="Barry K."/>
            <person name="Miller A.N."/>
            <person name="Grigoriev I.V."/>
            <person name="Debuchy R."/>
            <person name="Gladieux P."/>
            <person name="Thoren M.H."/>
            <person name="Johannesson H."/>
        </authorList>
    </citation>
    <scope>NUCLEOTIDE SEQUENCE</scope>
    <source>
        <strain evidence="6">SMH3391-2</strain>
    </source>
</reference>
<dbReference type="InterPro" id="IPR036770">
    <property type="entry name" value="Ankyrin_rpt-contain_sf"/>
</dbReference>
<dbReference type="SMART" id="SM00248">
    <property type="entry name" value="ANK"/>
    <property type="match status" value="4"/>
</dbReference>
<dbReference type="EMBL" id="JAULSR010000003">
    <property type="protein sequence ID" value="KAK0625142.1"/>
    <property type="molecule type" value="Genomic_DNA"/>
</dbReference>
<evidence type="ECO:0000256" key="3">
    <source>
        <dbReference type="SAM" id="MobiDB-lite"/>
    </source>
</evidence>
<dbReference type="Gene3D" id="1.20.58.340">
    <property type="entry name" value="Magnesium transport protein CorA, transmembrane region"/>
    <property type="match status" value="1"/>
</dbReference>
<dbReference type="PANTHER" id="PTHR24123:SF33">
    <property type="entry name" value="PROTEIN HOS4"/>
    <property type="match status" value="1"/>
</dbReference>
<dbReference type="Gene3D" id="1.25.40.20">
    <property type="entry name" value="Ankyrin repeat-containing domain"/>
    <property type="match status" value="1"/>
</dbReference>
<feature type="transmembrane region" description="Helical" evidence="4">
    <location>
        <begin position="549"/>
        <end position="569"/>
    </location>
</feature>
<dbReference type="InterPro" id="IPR051165">
    <property type="entry name" value="Multifunctional_ANK_Repeat"/>
</dbReference>
<dbReference type="Pfam" id="PF12796">
    <property type="entry name" value="Ank_2"/>
    <property type="match status" value="1"/>
</dbReference>
<dbReference type="Proteomes" id="UP001174934">
    <property type="component" value="Unassembled WGS sequence"/>
</dbReference>
<feature type="region of interest" description="Disordered" evidence="3">
    <location>
        <begin position="251"/>
        <end position="270"/>
    </location>
</feature>
<evidence type="ECO:0000313" key="7">
    <source>
        <dbReference type="Proteomes" id="UP001174934"/>
    </source>
</evidence>
<keyword evidence="7" id="KW-1185">Reference proteome</keyword>
<keyword evidence="4" id="KW-0812">Transmembrane</keyword>
<feature type="region of interest" description="Disordered" evidence="3">
    <location>
        <begin position="1"/>
        <end position="21"/>
    </location>
</feature>
<keyword evidence="2" id="KW-0040">ANK repeat</keyword>
<dbReference type="AlphaFoldDB" id="A0AA39X0Q3"/>
<sequence length="873" mass="99282">MSSATTIQPAATSSDGARRLRSSMRKWKTYPNNIPRGAESAKLIEDFKQHFHNTKEKVLITQLAGRNRLRNRRILRMIHLVIQQEKKPTNAIVETPEKLWEILGIDFSNESTESDPGDVRMGASDPDYDESDDKTVPASELEQAHLMLRKDPVCRFIFLEMSSTVGRFKITEEMLLKILTYHQVSPYLLNYLGYFAHNPMTRDSDLMFGGFKSLKRFSKRTSFDVPELGRSGTYYELVLEFRTIFDPKVQGDDDESRIDEQFDSDDDSLRSEPGGLWGRIRRIYGFQSVDNTEPRNILPSGYMKFKTWPVARTVVYHRFDVLNWKSLWIMTSAEDKTDHKYRDIKKAASAANFSPDLSFGESLKSSLGVMLWLAEWSLSDYASYIAALDDNLQKLTEPFVSFVDADLLTGEDLPQDTTLKMISSYMESLDGCIVGLQANMRVLTALPQFYKTEFNSEGESVILNRILLVLLEQGQETFGHDVYKRITKFEKKLKDIYDTTNYTLQRAQLVKRMGKQREEMMQRLVQNKNEKSMTKLADLTRKDAVTMKAFAAITLVLLPMSVVSTIFSTDIVKFQNYDDFIGSWSRPAVVWWLGATIITTLLVSIMSKFWLEHEKKNSEGDHRRRRHIQSREPSDSGPSHWNLHWFRPSPWAVHDKIWGPHRKEKPTQTDDAFLMGVPKVLLDHGARINERATLLVDGEQKPGPSVLEMVVKEHDNPHDLVKFLLDSGADIELPATYHGDDCLTIACQKGNLDLVKFLLDLKMKSSAAKLRLDSPLYHTASRGDLAIALSLLAAGTKVPSDLGDKNPFIAAASSGRLDMVALLLDFVSDEGVFKAAVSKARDSGFIEISRYIQEYADNYDLAALEMRSAMDEG</sequence>
<evidence type="ECO:0000259" key="5">
    <source>
        <dbReference type="Pfam" id="PF26616"/>
    </source>
</evidence>
<dbReference type="SUPFAM" id="SSF48403">
    <property type="entry name" value="Ankyrin repeat"/>
    <property type="match status" value="1"/>
</dbReference>
<comment type="caution">
    <text evidence="6">The sequence shown here is derived from an EMBL/GenBank/DDBJ whole genome shotgun (WGS) entry which is preliminary data.</text>
</comment>
<feature type="region of interest" description="Disordered" evidence="3">
    <location>
        <begin position="109"/>
        <end position="134"/>
    </location>
</feature>
<evidence type="ECO:0000256" key="1">
    <source>
        <dbReference type="ARBA" id="ARBA00022737"/>
    </source>
</evidence>
<feature type="compositionally biased region" description="Polar residues" evidence="3">
    <location>
        <begin position="1"/>
        <end position="15"/>
    </location>
</feature>
<evidence type="ECO:0000256" key="2">
    <source>
        <dbReference type="ARBA" id="ARBA00023043"/>
    </source>
</evidence>
<name>A0AA39X0Q3_9PEZI</name>
<feature type="compositionally biased region" description="Acidic residues" evidence="3">
    <location>
        <begin position="252"/>
        <end position="266"/>
    </location>
</feature>
<accession>A0AA39X0Q3</accession>
<proteinExistence type="predicted"/>
<evidence type="ECO:0000256" key="4">
    <source>
        <dbReference type="SAM" id="Phobius"/>
    </source>
</evidence>
<feature type="region of interest" description="Disordered" evidence="3">
    <location>
        <begin position="620"/>
        <end position="639"/>
    </location>
</feature>